<sequence>MARLSEGLAALVVAVSLVAAPAFADSAAPQRLSIETLPYPAGVTKPGANVSYVAPDLSALRHSITYDGSARSYYLHVPDTAASGPRPVILLLHGAQRDGASMIDMWRNVADQHGAVLVAPDSFGAGWSPVEDHPNFLMTTLRDASVRAPLDPSRVYLFGHSAGGVLATLYGNRVGAPWRAVATHAGTLDPANIAQAEAAPPMRHYVGTNDHLFPGRAAQVSAQALVDAGHEIELRMIRGHTHWYYAIGPHLSEEIWAYWQGLE</sequence>
<dbReference type="InterPro" id="IPR029058">
    <property type="entry name" value="AB_hydrolase_fold"/>
</dbReference>
<feature type="signal peptide" evidence="3">
    <location>
        <begin position="1"/>
        <end position="24"/>
    </location>
</feature>
<keyword evidence="6" id="KW-1185">Reference proteome</keyword>
<reference evidence="5 6" key="1">
    <citation type="submission" date="2019-12" db="EMBL/GenBank/DDBJ databases">
        <title>Roseobacter cerasinus sp. nov., isolated from seawater around aquaculture.</title>
        <authorList>
            <person name="Muramatsu S."/>
            <person name="Takabe Y."/>
            <person name="Mori K."/>
            <person name="Takaichi S."/>
            <person name="Hanada S."/>
        </authorList>
    </citation>
    <scope>NUCLEOTIDE SEQUENCE [LARGE SCALE GENOMIC DNA]</scope>
    <source>
        <strain evidence="5 6">AI77</strain>
    </source>
</reference>
<dbReference type="RefSeq" id="WP_159975988.1">
    <property type="nucleotide sequence ID" value="NZ_BLIV01000003.1"/>
</dbReference>
<evidence type="ECO:0000256" key="2">
    <source>
        <dbReference type="ARBA" id="ARBA00022801"/>
    </source>
</evidence>
<dbReference type="OrthoDB" id="9764953at2"/>
<gene>
    <name evidence="5" type="ORF">So717_16600</name>
</gene>
<comment type="caution">
    <text evidence="5">The sequence shown here is derived from an EMBL/GenBank/DDBJ whole genome shotgun (WGS) entry which is preliminary data.</text>
</comment>
<accession>A0A640VQ84</accession>
<evidence type="ECO:0000256" key="3">
    <source>
        <dbReference type="SAM" id="SignalP"/>
    </source>
</evidence>
<dbReference type="Proteomes" id="UP000436522">
    <property type="component" value="Unassembled WGS sequence"/>
</dbReference>
<evidence type="ECO:0000313" key="5">
    <source>
        <dbReference type="EMBL" id="GFE49907.1"/>
    </source>
</evidence>
<evidence type="ECO:0000313" key="6">
    <source>
        <dbReference type="Proteomes" id="UP000436522"/>
    </source>
</evidence>
<feature type="domain" description="AB hydrolase-1" evidence="4">
    <location>
        <begin position="87"/>
        <end position="186"/>
    </location>
</feature>
<dbReference type="Pfam" id="PF00561">
    <property type="entry name" value="Abhydrolase_1"/>
    <property type="match status" value="1"/>
</dbReference>
<dbReference type="InterPro" id="IPR050955">
    <property type="entry name" value="Plant_Biomass_Hydrol_Est"/>
</dbReference>
<organism evidence="5 6">
    <name type="scientific">Roseobacter cerasinus</name>
    <dbReference type="NCBI Taxonomy" id="2602289"/>
    <lineage>
        <taxon>Bacteria</taxon>
        <taxon>Pseudomonadati</taxon>
        <taxon>Pseudomonadota</taxon>
        <taxon>Alphaproteobacteria</taxon>
        <taxon>Rhodobacterales</taxon>
        <taxon>Roseobacteraceae</taxon>
        <taxon>Roseobacter</taxon>
    </lineage>
</organism>
<evidence type="ECO:0000259" key="4">
    <source>
        <dbReference type="Pfam" id="PF00561"/>
    </source>
</evidence>
<dbReference type="PANTHER" id="PTHR43037">
    <property type="entry name" value="UNNAMED PRODUCT-RELATED"/>
    <property type="match status" value="1"/>
</dbReference>
<keyword evidence="1 3" id="KW-0732">Signal</keyword>
<dbReference type="InterPro" id="IPR000073">
    <property type="entry name" value="AB_hydrolase_1"/>
</dbReference>
<dbReference type="EMBL" id="BLIV01000003">
    <property type="protein sequence ID" value="GFE49907.1"/>
    <property type="molecule type" value="Genomic_DNA"/>
</dbReference>
<keyword evidence="2" id="KW-0378">Hydrolase</keyword>
<evidence type="ECO:0000256" key="1">
    <source>
        <dbReference type="ARBA" id="ARBA00022729"/>
    </source>
</evidence>
<dbReference type="GO" id="GO:0016787">
    <property type="term" value="F:hydrolase activity"/>
    <property type="evidence" value="ECO:0007669"/>
    <property type="project" value="UniProtKB-KW"/>
</dbReference>
<proteinExistence type="predicted"/>
<dbReference type="AlphaFoldDB" id="A0A640VQ84"/>
<dbReference type="PANTHER" id="PTHR43037:SF5">
    <property type="entry name" value="FERULOYL ESTERASE"/>
    <property type="match status" value="1"/>
</dbReference>
<dbReference type="SUPFAM" id="SSF53474">
    <property type="entry name" value="alpha/beta-Hydrolases"/>
    <property type="match status" value="1"/>
</dbReference>
<protein>
    <recommendedName>
        <fullName evidence="4">AB hydrolase-1 domain-containing protein</fullName>
    </recommendedName>
</protein>
<dbReference type="Gene3D" id="3.40.50.1820">
    <property type="entry name" value="alpha/beta hydrolase"/>
    <property type="match status" value="1"/>
</dbReference>
<feature type="chain" id="PRO_5024807393" description="AB hydrolase-1 domain-containing protein" evidence="3">
    <location>
        <begin position="25"/>
        <end position="263"/>
    </location>
</feature>
<name>A0A640VQ84_9RHOB</name>